<dbReference type="Proteomes" id="UP000053317">
    <property type="component" value="Unassembled WGS sequence"/>
</dbReference>
<sequence>MYDLTLAQNAGIDAFGLDIAAGDSNVPNSVATAFAAAAAMSGRTIKLYLIFDYSAWGAWSADNVISYINTYSRSAVYFNYTGKPLVSTFEGTGNTGDWTSIKASTNCFFVPDWSSLGAGTAASYSSIDGLASWNAWPEGPNNLTTSDDQYYQTSLGSKAYMMPVSPQFYTNLPQYSKNWLWYSDSLWHLRWLATLSVGPQFIQIISWNDYGESHYIGPIRPSGVVSGAWYVDSAHPHTAWLDFLPLYISAYKTGSSTVLTSSSSSSSPSSAAAADDALTYWYKSNPVSSGDTASTVCNNAAYQTTYPPATCAADNIFFTVNLVAPATISVSVGSSTLQSVYAASAGLSHFGIPTAAATGKVVFTVTRDGVSTLSVTGQTDITSMSLTDGYVNWNYVVGSSSSSSSSTSSS</sequence>
<accession>A0A0G2DXN0</accession>
<dbReference type="Pfam" id="PF03659">
    <property type="entry name" value="Glyco_hydro_71"/>
    <property type="match status" value="1"/>
</dbReference>
<dbReference type="GO" id="GO:0051118">
    <property type="term" value="F:glucan endo-1,3-alpha-glucosidase activity"/>
    <property type="evidence" value="ECO:0007669"/>
    <property type="project" value="InterPro"/>
</dbReference>
<dbReference type="InterPro" id="IPR005197">
    <property type="entry name" value="Glyco_hydro_71"/>
</dbReference>
<evidence type="ECO:0008006" key="3">
    <source>
        <dbReference type="Google" id="ProtNLM"/>
    </source>
</evidence>
<dbReference type="AlphaFoldDB" id="A0A0G2DXN0"/>
<keyword evidence="2" id="KW-1185">Reference proteome</keyword>
<dbReference type="EMBL" id="LCWF01000205">
    <property type="protein sequence ID" value="KKY14876.1"/>
    <property type="molecule type" value="Genomic_DNA"/>
</dbReference>
<evidence type="ECO:0000313" key="2">
    <source>
        <dbReference type="Proteomes" id="UP000053317"/>
    </source>
</evidence>
<evidence type="ECO:0000313" key="1">
    <source>
        <dbReference type="EMBL" id="KKY14876.1"/>
    </source>
</evidence>
<organism evidence="1 2">
    <name type="scientific">Phaeomoniella chlamydospora</name>
    <name type="common">Phaeoacremonium chlamydosporum</name>
    <dbReference type="NCBI Taxonomy" id="158046"/>
    <lineage>
        <taxon>Eukaryota</taxon>
        <taxon>Fungi</taxon>
        <taxon>Dikarya</taxon>
        <taxon>Ascomycota</taxon>
        <taxon>Pezizomycotina</taxon>
        <taxon>Eurotiomycetes</taxon>
        <taxon>Chaetothyriomycetidae</taxon>
        <taxon>Phaeomoniellales</taxon>
        <taxon>Phaeomoniellaceae</taxon>
        <taxon>Phaeomoniella</taxon>
    </lineage>
</organism>
<dbReference type="OrthoDB" id="1046782at2759"/>
<proteinExistence type="predicted"/>
<reference evidence="1 2" key="1">
    <citation type="submission" date="2015-05" db="EMBL/GenBank/DDBJ databases">
        <title>Distinctive expansion of gene families associated with plant cell wall degradation and secondary metabolism in the genomes of grapevine trunk pathogens.</title>
        <authorList>
            <person name="Lawrence D.P."/>
            <person name="Travadon R."/>
            <person name="Rolshausen P.E."/>
            <person name="Baumgartner K."/>
        </authorList>
    </citation>
    <scope>NUCLEOTIDE SEQUENCE [LARGE SCALE GENOMIC DNA]</scope>
    <source>
        <strain evidence="1">UCRPC4</strain>
    </source>
</reference>
<name>A0A0G2DXN0_PHACM</name>
<comment type="caution">
    <text evidence="1">The sequence shown here is derived from an EMBL/GenBank/DDBJ whole genome shotgun (WGS) entry which is preliminary data.</text>
</comment>
<gene>
    <name evidence="1" type="ORF">UCRPC4_g06644</name>
</gene>
<protein>
    <recommendedName>
        <fullName evidence="3">Glycoside hydrolase family 71 protein</fullName>
    </recommendedName>
</protein>
<dbReference type="Gene3D" id="3.20.20.80">
    <property type="entry name" value="Glycosidases"/>
    <property type="match status" value="1"/>
</dbReference>
<reference evidence="1 2" key="2">
    <citation type="submission" date="2015-05" db="EMBL/GenBank/DDBJ databases">
        <authorList>
            <person name="Morales-Cruz A."/>
            <person name="Amrine K.C."/>
            <person name="Cantu D."/>
        </authorList>
    </citation>
    <scope>NUCLEOTIDE SEQUENCE [LARGE SCALE GENOMIC DNA]</scope>
    <source>
        <strain evidence="1">UCRPC4</strain>
    </source>
</reference>
<dbReference type="CDD" id="cd11577">
    <property type="entry name" value="GH71"/>
    <property type="match status" value="1"/>
</dbReference>